<gene>
    <name evidence="1" type="ORF">PBRASI_LOCUS9361</name>
</gene>
<sequence>MDHKKLREIQRVVSEALASIRRDYRQKFDIFAEYSVKSAAEAKNQVDIKRKLEAKACACYVTYRQSERDQHRQQDVMKAIIQE</sequence>
<evidence type="ECO:0000313" key="2">
    <source>
        <dbReference type="Proteomes" id="UP000789739"/>
    </source>
</evidence>
<protein>
    <submittedName>
        <fullName evidence="1">5259_t:CDS:1</fullName>
    </submittedName>
</protein>
<evidence type="ECO:0000313" key="1">
    <source>
        <dbReference type="EMBL" id="CAG8633128.1"/>
    </source>
</evidence>
<dbReference type="Proteomes" id="UP000789739">
    <property type="component" value="Unassembled WGS sequence"/>
</dbReference>
<reference evidence="1" key="1">
    <citation type="submission" date="2021-06" db="EMBL/GenBank/DDBJ databases">
        <authorList>
            <person name="Kallberg Y."/>
            <person name="Tangrot J."/>
            <person name="Rosling A."/>
        </authorList>
    </citation>
    <scope>NUCLEOTIDE SEQUENCE</scope>
    <source>
        <strain evidence="1">BR232B</strain>
    </source>
</reference>
<comment type="caution">
    <text evidence="1">The sequence shown here is derived from an EMBL/GenBank/DDBJ whole genome shotgun (WGS) entry which is preliminary data.</text>
</comment>
<dbReference type="EMBL" id="CAJVPI010001998">
    <property type="protein sequence ID" value="CAG8633128.1"/>
    <property type="molecule type" value="Genomic_DNA"/>
</dbReference>
<accession>A0A9N9DAV7</accession>
<name>A0A9N9DAV7_9GLOM</name>
<dbReference type="AlphaFoldDB" id="A0A9N9DAV7"/>
<proteinExistence type="predicted"/>
<keyword evidence="2" id="KW-1185">Reference proteome</keyword>
<organism evidence="1 2">
    <name type="scientific">Paraglomus brasilianum</name>
    <dbReference type="NCBI Taxonomy" id="144538"/>
    <lineage>
        <taxon>Eukaryota</taxon>
        <taxon>Fungi</taxon>
        <taxon>Fungi incertae sedis</taxon>
        <taxon>Mucoromycota</taxon>
        <taxon>Glomeromycotina</taxon>
        <taxon>Glomeromycetes</taxon>
        <taxon>Paraglomerales</taxon>
        <taxon>Paraglomeraceae</taxon>
        <taxon>Paraglomus</taxon>
    </lineage>
</organism>
<dbReference type="OrthoDB" id="6513042at2759"/>